<feature type="transmembrane region" description="Helical" evidence="6">
    <location>
        <begin position="93"/>
        <end position="117"/>
    </location>
</feature>
<keyword evidence="3 6" id="KW-0812">Transmembrane</keyword>
<reference evidence="7 8" key="1">
    <citation type="submission" date="2018-04" db="EMBL/GenBank/DDBJ databases">
        <title>Genomic Encyclopedia of Type Strains, Phase IV (KMG-IV): sequencing the most valuable type-strain genomes for metagenomic binning, comparative biology and taxonomic classification.</title>
        <authorList>
            <person name="Goeker M."/>
        </authorList>
    </citation>
    <scope>NUCLEOTIDE SEQUENCE [LARGE SCALE GENOMIC DNA]</scope>
    <source>
        <strain evidence="7 8">DSM 28520</strain>
    </source>
</reference>
<dbReference type="GeneID" id="94549986"/>
<dbReference type="EMBL" id="QEKY01000002">
    <property type="protein sequence ID" value="PVZ14049.1"/>
    <property type="molecule type" value="Genomic_DNA"/>
</dbReference>
<feature type="transmembrane region" description="Helical" evidence="6">
    <location>
        <begin position="313"/>
        <end position="331"/>
    </location>
</feature>
<dbReference type="AlphaFoldDB" id="A0A2U1FPG5"/>
<feature type="transmembrane region" description="Helical" evidence="6">
    <location>
        <begin position="238"/>
        <end position="259"/>
    </location>
</feature>
<dbReference type="Proteomes" id="UP000245462">
    <property type="component" value="Unassembled WGS sequence"/>
</dbReference>
<evidence type="ECO:0000256" key="3">
    <source>
        <dbReference type="ARBA" id="ARBA00022692"/>
    </source>
</evidence>
<keyword evidence="5 6" id="KW-0472">Membrane</keyword>
<dbReference type="RefSeq" id="WP_116678539.1">
    <property type="nucleotide sequence ID" value="NZ_JBGXZY010000047.1"/>
</dbReference>
<protein>
    <submittedName>
        <fullName evidence="7">O-antigen/teichoic acid export membrane protein</fullName>
    </submittedName>
</protein>
<comment type="subcellular location">
    <subcellularLocation>
        <location evidence="1">Cell membrane</location>
        <topology evidence="1">Multi-pass membrane protein</topology>
    </subcellularLocation>
</comment>
<feature type="transmembrane region" description="Helical" evidence="6">
    <location>
        <begin position="49"/>
        <end position="72"/>
    </location>
</feature>
<keyword evidence="4 6" id="KW-1133">Transmembrane helix</keyword>
<keyword evidence="2" id="KW-1003">Cell membrane</keyword>
<evidence type="ECO:0000313" key="8">
    <source>
        <dbReference type="Proteomes" id="UP000245462"/>
    </source>
</evidence>
<gene>
    <name evidence="7" type="ORF">C7382_10293</name>
</gene>
<dbReference type="OrthoDB" id="8609648at2"/>
<dbReference type="InterPro" id="IPR050833">
    <property type="entry name" value="Poly_Biosynth_Transport"/>
</dbReference>
<sequence>MTKTRTQNSLLNSKVSLLYYVLILAATFISRKVFIDCLGSEVLGLNTTVSNLLGLLNLTELGIGVAVSFALYRPLFDDDRKSIIEIVSVQGWLYKNIAIVVSVGGMIMMALFPWIFAKSELPLWYAYSTFSVLLFSSLLGYFVNYKQIILTADQKQYKVVLVTKTLTFVKLIAQILLIRYSAWGYQGWLVLEFVFSIFIAWGLDYVVRRTYPWLKTSFRLGKAVHKAHSVIITKTKQLFFHQVSAYILFQTSPLVIYAYTDLTLVAIYGNYILISSGIVSLLESVFSGIVPGVGNLIAEGKREAIQRVFNEYFACRMLVAGIVCYCLWVGGDAFVTMWVGKEFLLAPIPFALVVAITFVNTTRVSAGFTSAYGLFKDIWAPITEACLNLGLSVLLGYYWGLTGILIGVLISLLLIVVTWKPYFLHREGLQLPVWPYFLKYIGYMAVLFGSVWLVRTALGPIEDVNVFGWLLGVLKHLVGYGLLAYVILVLFDRGMRDFSGRVLRMLKLK</sequence>
<feature type="transmembrane region" description="Helical" evidence="6">
    <location>
        <begin position="157"/>
        <end position="182"/>
    </location>
</feature>
<evidence type="ECO:0000256" key="6">
    <source>
        <dbReference type="SAM" id="Phobius"/>
    </source>
</evidence>
<feature type="transmembrane region" description="Helical" evidence="6">
    <location>
        <begin position="188"/>
        <end position="207"/>
    </location>
</feature>
<feature type="transmembrane region" description="Helical" evidence="6">
    <location>
        <begin position="123"/>
        <end position="145"/>
    </location>
</feature>
<evidence type="ECO:0000313" key="7">
    <source>
        <dbReference type="EMBL" id="PVZ14049.1"/>
    </source>
</evidence>
<feature type="transmembrane region" description="Helical" evidence="6">
    <location>
        <begin position="12"/>
        <end position="29"/>
    </location>
</feature>
<evidence type="ECO:0000256" key="2">
    <source>
        <dbReference type="ARBA" id="ARBA00022475"/>
    </source>
</evidence>
<dbReference type="PANTHER" id="PTHR30250">
    <property type="entry name" value="PST FAMILY PREDICTED COLANIC ACID TRANSPORTER"/>
    <property type="match status" value="1"/>
</dbReference>
<feature type="transmembrane region" description="Helical" evidence="6">
    <location>
        <begin position="436"/>
        <end position="454"/>
    </location>
</feature>
<name>A0A2U1FPG5_9PORP</name>
<evidence type="ECO:0000256" key="4">
    <source>
        <dbReference type="ARBA" id="ARBA00022989"/>
    </source>
</evidence>
<dbReference type="GO" id="GO:0005886">
    <property type="term" value="C:plasma membrane"/>
    <property type="evidence" value="ECO:0007669"/>
    <property type="project" value="UniProtKB-SubCell"/>
</dbReference>
<feature type="transmembrane region" description="Helical" evidence="6">
    <location>
        <begin position="271"/>
        <end position="293"/>
    </location>
</feature>
<proteinExistence type="predicted"/>
<feature type="transmembrane region" description="Helical" evidence="6">
    <location>
        <begin position="466"/>
        <end position="491"/>
    </location>
</feature>
<evidence type="ECO:0000256" key="5">
    <source>
        <dbReference type="ARBA" id="ARBA00023136"/>
    </source>
</evidence>
<feature type="transmembrane region" description="Helical" evidence="6">
    <location>
        <begin position="404"/>
        <end position="424"/>
    </location>
</feature>
<comment type="caution">
    <text evidence="7">The sequence shown here is derived from an EMBL/GenBank/DDBJ whole genome shotgun (WGS) entry which is preliminary data.</text>
</comment>
<accession>A0A2U1FPG5</accession>
<evidence type="ECO:0000256" key="1">
    <source>
        <dbReference type="ARBA" id="ARBA00004651"/>
    </source>
</evidence>
<organism evidence="7 8">
    <name type="scientific">Porphyromonas loveana</name>
    <dbReference type="NCBI Taxonomy" id="1884669"/>
    <lineage>
        <taxon>Bacteria</taxon>
        <taxon>Pseudomonadati</taxon>
        <taxon>Bacteroidota</taxon>
        <taxon>Bacteroidia</taxon>
        <taxon>Bacteroidales</taxon>
        <taxon>Porphyromonadaceae</taxon>
        <taxon>Porphyromonas</taxon>
    </lineage>
</organism>
<keyword evidence="8" id="KW-1185">Reference proteome</keyword>
<dbReference type="PANTHER" id="PTHR30250:SF26">
    <property type="entry name" value="PSMA PROTEIN"/>
    <property type="match status" value="1"/>
</dbReference>